<feature type="transmembrane region" description="Helical" evidence="6">
    <location>
        <begin position="146"/>
        <end position="164"/>
    </location>
</feature>
<dbReference type="Pfam" id="PF01098">
    <property type="entry name" value="FTSW_RODA_SPOVE"/>
    <property type="match status" value="1"/>
</dbReference>
<protein>
    <submittedName>
        <fullName evidence="7">FtsW/RodA/SpoVE family cell cycle protein</fullName>
    </submittedName>
</protein>
<reference evidence="7" key="1">
    <citation type="journal article" date="2018" name="Antonie Van Leeuwenhoek">
        <title>Proteinivorax hydrogeniformans sp. nov., an anaerobic, haloalkaliphilic bacterium fermenting proteinaceous compounds with high hydrogen production.</title>
        <authorList>
            <person name="Boltyanskaya Y."/>
            <person name="Detkova E."/>
            <person name="Pimenov N."/>
            <person name="Kevbrin V."/>
        </authorList>
    </citation>
    <scope>NUCLEOTIDE SEQUENCE</scope>
    <source>
        <strain evidence="7">Z-710</strain>
    </source>
</reference>
<dbReference type="EMBL" id="CP159485">
    <property type="protein sequence ID" value="XCI28455.1"/>
    <property type="molecule type" value="Genomic_DNA"/>
</dbReference>
<dbReference type="RefSeq" id="WP_353893011.1">
    <property type="nucleotide sequence ID" value="NZ_CP159485.1"/>
</dbReference>
<dbReference type="InterPro" id="IPR047928">
    <property type="entry name" value="Perm_prefix_1"/>
</dbReference>
<evidence type="ECO:0000256" key="6">
    <source>
        <dbReference type="SAM" id="Phobius"/>
    </source>
</evidence>
<organism evidence="7">
    <name type="scientific">Proteinivorax hydrogeniformans</name>
    <dbReference type="NCBI Taxonomy" id="1826727"/>
    <lineage>
        <taxon>Bacteria</taxon>
        <taxon>Bacillati</taxon>
        <taxon>Bacillota</taxon>
        <taxon>Clostridia</taxon>
        <taxon>Eubacteriales</taxon>
        <taxon>Proteinivoracaceae</taxon>
        <taxon>Proteinivorax</taxon>
    </lineage>
</organism>
<dbReference type="PANTHER" id="PTHR30474:SF1">
    <property type="entry name" value="PEPTIDOGLYCAN GLYCOSYLTRANSFERASE MRDB"/>
    <property type="match status" value="1"/>
</dbReference>
<feature type="transmembrane region" description="Helical" evidence="6">
    <location>
        <begin position="374"/>
        <end position="395"/>
    </location>
</feature>
<feature type="transmembrane region" description="Helical" evidence="6">
    <location>
        <begin position="219"/>
        <end position="237"/>
    </location>
</feature>
<dbReference type="GO" id="GO:0008360">
    <property type="term" value="P:regulation of cell shape"/>
    <property type="evidence" value="ECO:0007669"/>
    <property type="project" value="UniProtKB-KW"/>
</dbReference>
<evidence type="ECO:0000256" key="5">
    <source>
        <dbReference type="ARBA" id="ARBA00023136"/>
    </source>
</evidence>
<sequence length="442" mass="48619">MNKFISQYLSKVCGEIKYKGVTDDISEEIESHICEIADNYIETGMDEDEAIQKAITQMGDPIKIGKELNKTHRPKTEWSIIGLVGALVLIGGLTLITILSTESIQNQGHIPLNHSQILRTYLTYLPMGIGVCIGCYFLDYTKIEKYSLHIFGAAIGVWMSNSVINNPSGIIVLTMTLFIISFAGLAKRWGSGNIKDMLKLVGLAMLAIVLIFNTHPLSFGFVLLFGAGLLTVLTLAIMSKDFAGNKSRFIFSIYGGALLAKTFLLAGHLTSYRMSRFLAIIRPESYQNSSGWIISISRDAVSNAELIGRSDSLYYWQDGANKLILPDVHTDYIFTYIISTFGLLIGLVTLGIMVCVLTRMFMATRSIRHSYGRYLASAIVVLFTIQGLGNILMSVGLLPHLGFSLPLISYGGTSFVINMALIGVLLGIYRRKDLVMAGKKAC</sequence>
<dbReference type="GO" id="GO:0005886">
    <property type="term" value="C:plasma membrane"/>
    <property type="evidence" value="ECO:0007669"/>
    <property type="project" value="TreeGrafter"/>
</dbReference>
<keyword evidence="3" id="KW-0133">Cell shape</keyword>
<evidence type="ECO:0000256" key="2">
    <source>
        <dbReference type="ARBA" id="ARBA00022692"/>
    </source>
</evidence>
<keyword evidence="2 6" id="KW-0812">Transmembrane</keyword>
<reference evidence="7" key="2">
    <citation type="submission" date="2024-06" db="EMBL/GenBank/DDBJ databases">
        <authorList>
            <person name="Petrova K.O."/>
            <person name="Toshchakov S.V."/>
            <person name="Boltjanskaja Y.V."/>
            <person name="Kevbrin V.V."/>
        </authorList>
    </citation>
    <scope>NUCLEOTIDE SEQUENCE</scope>
    <source>
        <strain evidence="7">Z-710</strain>
    </source>
</reference>
<feature type="transmembrane region" description="Helical" evidence="6">
    <location>
        <begin position="333"/>
        <end position="362"/>
    </location>
</feature>
<feature type="transmembrane region" description="Helical" evidence="6">
    <location>
        <begin position="407"/>
        <end position="429"/>
    </location>
</feature>
<feature type="transmembrane region" description="Helical" evidence="6">
    <location>
        <begin position="249"/>
        <end position="269"/>
    </location>
</feature>
<dbReference type="PANTHER" id="PTHR30474">
    <property type="entry name" value="CELL CYCLE PROTEIN"/>
    <property type="match status" value="1"/>
</dbReference>
<evidence type="ECO:0000256" key="3">
    <source>
        <dbReference type="ARBA" id="ARBA00022960"/>
    </source>
</evidence>
<dbReference type="GO" id="GO:0051301">
    <property type="term" value="P:cell division"/>
    <property type="evidence" value="ECO:0007669"/>
    <property type="project" value="InterPro"/>
</dbReference>
<feature type="transmembrane region" description="Helical" evidence="6">
    <location>
        <begin position="80"/>
        <end position="101"/>
    </location>
</feature>
<name>A0AAU8HSZ0_9FIRM</name>
<feature type="transmembrane region" description="Helical" evidence="6">
    <location>
        <begin position="170"/>
        <end position="190"/>
    </location>
</feature>
<dbReference type="GO" id="GO:0015648">
    <property type="term" value="F:lipid-linked peptidoglycan transporter activity"/>
    <property type="evidence" value="ECO:0007669"/>
    <property type="project" value="TreeGrafter"/>
</dbReference>
<dbReference type="AlphaFoldDB" id="A0AAU8HSZ0"/>
<keyword evidence="5 6" id="KW-0472">Membrane</keyword>
<keyword evidence="4 6" id="KW-1133">Transmembrane helix</keyword>
<feature type="transmembrane region" description="Helical" evidence="6">
    <location>
        <begin position="121"/>
        <end position="139"/>
    </location>
</feature>
<evidence type="ECO:0000313" key="7">
    <source>
        <dbReference type="EMBL" id="XCI28455.1"/>
    </source>
</evidence>
<accession>A0AAU8HSZ0</accession>
<gene>
    <name evidence="7" type="ORF">PRVXH_002415</name>
</gene>
<evidence type="ECO:0000256" key="1">
    <source>
        <dbReference type="ARBA" id="ARBA00004141"/>
    </source>
</evidence>
<feature type="transmembrane region" description="Helical" evidence="6">
    <location>
        <begin position="197"/>
        <end position="213"/>
    </location>
</feature>
<evidence type="ECO:0000256" key="4">
    <source>
        <dbReference type="ARBA" id="ARBA00022989"/>
    </source>
</evidence>
<proteinExistence type="predicted"/>
<comment type="subcellular location">
    <subcellularLocation>
        <location evidence="1">Membrane</location>
        <topology evidence="1">Multi-pass membrane protein</topology>
    </subcellularLocation>
</comment>
<dbReference type="NCBIfam" id="NF038403">
    <property type="entry name" value="perm_prefix_1"/>
    <property type="match status" value="1"/>
</dbReference>
<dbReference type="InterPro" id="IPR001182">
    <property type="entry name" value="FtsW/RodA"/>
</dbReference>
<dbReference type="GO" id="GO:0032153">
    <property type="term" value="C:cell division site"/>
    <property type="evidence" value="ECO:0007669"/>
    <property type="project" value="TreeGrafter"/>
</dbReference>